<accession>A0A074L3V9</accession>
<evidence type="ECO:0000256" key="6">
    <source>
        <dbReference type="SAM" id="Phobius"/>
    </source>
</evidence>
<reference evidence="9 10" key="1">
    <citation type="submission" date="2014-04" db="EMBL/GenBank/DDBJ databases">
        <title>Characterization and application of a salt tolerant electro-active bacterium.</title>
        <authorList>
            <person name="Yang L."/>
            <person name="Wei S."/>
            <person name="Tay Q.X.M."/>
        </authorList>
    </citation>
    <scope>NUCLEOTIDE SEQUENCE [LARGE SCALE GENOMIC DNA]</scope>
    <source>
        <strain evidence="9 10">LY1</strain>
    </source>
</reference>
<evidence type="ECO:0000256" key="1">
    <source>
        <dbReference type="ARBA" id="ARBA00004651"/>
    </source>
</evidence>
<feature type="domain" description="MacB-like periplasmic core" evidence="8">
    <location>
        <begin position="447"/>
        <end position="613"/>
    </location>
</feature>
<dbReference type="STRING" id="1048983.EL17_23005"/>
<dbReference type="InterPro" id="IPR025857">
    <property type="entry name" value="MacB_PCD"/>
</dbReference>
<keyword evidence="2" id="KW-1003">Cell membrane</keyword>
<evidence type="ECO:0008006" key="11">
    <source>
        <dbReference type="Google" id="ProtNLM"/>
    </source>
</evidence>
<comment type="subcellular location">
    <subcellularLocation>
        <location evidence="1">Cell membrane</location>
        <topology evidence="1">Multi-pass membrane protein</topology>
    </subcellularLocation>
</comment>
<feature type="domain" description="MacB-like periplasmic core" evidence="8">
    <location>
        <begin position="21"/>
        <end position="251"/>
    </location>
</feature>
<keyword evidence="10" id="KW-1185">Reference proteome</keyword>
<feature type="transmembrane region" description="Helical" evidence="6">
    <location>
        <begin position="440"/>
        <end position="463"/>
    </location>
</feature>
<evidence type="ECO:0000313" key="9">
    <source>
        <dbReference type="EMBL" id="KEO75889.1"/>
    </source>
</evidence>
<dbReference type="PANTHER" id="PTHR30572:SF18">
    <property type="entry name" value="ABC-TYPE MACROLIDE FAMILY EXPORT SYSTEM PERMEASE COMPONENT 2"/>
    <property type="match status" value="1"/>
</dbReference>
<feature type="transmembrane region" description="Helical" evidence="6">
    <location>
        <begin position="687"/>
        <end position="712"/>
    </location>
</feature>
<comment type="caution">
    <text evidence="9">The sequence shown here is derived from an EMBL/GenBank/DDBJ whole genome shotgun (WGS) entry which is preliminary data.</text>
</comment>
<feature type="transmembrane region" description="Helical" evidence="6">
    <location>
        <begin position="739"/>
        <end position="755"/>
    </location>
</feature>
<dbReference type="OrthoDB" id="8769057at2"/>
<dbReference type="Pfam" id="PF02687">
    <property type="entry name" value="FtsX"/>
    <property type="match status" value="2"/>
</dbReference>
<keyword evidence="4 6" id="KW-1133">Transmembrane helix</keyword>
<dbReference type="AlphaFoldDB" id="A0A074L3V9"/>
<dbReference type="PANTHER" id="PTHR30572">
    <property type="entry name" value="MEMBRANE COMPONENT OF TRANSPORTER-RELATED"/>
    <property type="match status" value="1"/>
</dbReference>
<evidence type="ECO:0000256" key="2">
    <source>
        <dbReference type="ARBA" id="ARBA00022475"/>
    </source>
</evidence>
<dbReference type="Pfam" id="PF12704">
    <property type="entry name" value="MacB_PCD"/>
    <property type="match status" value="2"/>
</dbReference>
<feature type="domain" description="ABC3 transporter permease C-terminal" evidence="7">
    <location>
        <begin position="303"/>
        <end position="424"/>
    </location>
</feature>
<gene>
    <name evidence="9" type="ORF">EL17_23005</name>
</gene>
<feature type="transmembrane region" description="Helical" evidence="6">
    <location>
        <begin position="21"/>
        <end position="43"/>
    </location>
</feature>
<proteinExistence type="predicted"/>
<feature type="transmembrane region" description="Helical" evidence="6">
    <location>
        <begin position="775"/>
        <end position="793"/>
    </location>
</feature>
<dbReference type="RefSeq" id="WP_035068923.1">
    <property type="nucleotide sequence ID" value="NZ_JMIH01000004.1"/>
</dbReference>
<feature type="transmembrane region" description="Helical" evidence="6">
    <location>
        <begin position="342"/>
        <end position="367"/>
    </location>
</feature>
<evidence type="ECO:0000313" key="10">
    <source>
        <dbReference type="Proteomes" id="UP000027821"/>
    </source>
</evidence>
<evidence type="ECO:0000256" key="4">
    <source>
        <dbReference type="ARBA" id="ARBA00022989"/>
    </source>
</evidence>
<evidence type="ECO:0000259" key="7">
    <source>
        <dbReference type="Pfam" id="PF02687"/>
    </source>
</evidence>
<evidence type="ECO:0000256" key="3">
    <source>
        <dbReference type="ARBA" id="ARBA00022692"/>
    </source>
</evidence>
<evidence type="ECO:0000259" key="8">
    <source>
        <dbReference type="Pfam" id="PF12704"/>
    </source>
</evidence>
<keyword evidence="5 6" id="KW-0472">Membrane</keyword>
<dbReference type="eggNOG" id="COG0577">
    <property type="taxonomic scope" value="Bacteria"/>
</dbReference>
<evidence type="ECO:0000256" key="5">
    <source>
        <dbReference type="ARBA" id="ARBA00023136"/>
    </source>
</evidence>
<name>A0A074L3V9_9BACT</name>
<keyword evidence="3 6" id="KW-0812">Transmembrane</keyword>
<dbReference type="EMBL" id="JMIH01000004">
    <property type="protein sequence ID" value="KEO75889.1"/>
    <property type="molecule type" value="Genomic_DNA"/>
</dbReference>
<sequence>MLRNIFKTAFRNLRRNRFYAFLNITGLILGMAVILLVFLIYSYETSFDTYHTDAERIYRINTMIDFNGSKMENRGAPRPLYELLKNDIPEIAHIAVYKTDAIGKWKAHKNGVIDEIENPSPSAVNIAFFEIFDYQWIAGNKNSIFEVPNGVAISKSLADTYFTGGAIGKELSTVYHDFDTNEDQALDFQIVAIFDDSKPNTDFISGLFIPYDSYQDYLGISNKWGNISSNFQLYLKLDKTSDRTASVDKIEGYINQKFRASENSFINQWKCSLMPLLDIHFDKTYGHDHPRKASIASLHILFLVGIIVLISACINFINLSTAFSFARSKEVGIRKVVGSPRIYIVAQFLAETLLLVLTAGFLSLMLIEFLVPYIEPVYDLGLQKSLLRYFLLKPEFYIFFISFTFLLTLLSGLYPALVISGFSPLKAFRTHSGKHKTGLVLRRTLVVVQIALSMVLVFGTLLVGRQVDYFKTKELGFNHSHTGYFYLPSHAGQEDKAALLKERIKLLPYVEEVSTAGSTIISTGWSKNTAEFERNGERVENFFDTKTVDAGYFKTYGMNFLAGKAFEPEQKEVMVINQSFAREIGASSPEDAIGREIMMNEKSWNITGVVADFHFQPLKEEIRPIMFIKDDAGSLLSYRFIEGDFQTHTQQVVGIAKELFGVNEIKTYTVSEVVSGFYGEEEKLIKVLGLFTFMAYLICALGLIGLVSYMASQKRKEISIRRVFGAGIGQVTVSMMKEFLVLVIISAFVAIPVAWMSGEEWLKNFPYRTEIGLEIILMVILLSLIFAGLTVFFQSHKAASRNPADNLRSE</sequence>
<organism evidence="9 10">
    <name type="scientific">Anditalea andensis</name>
    <dbReference type="NCBI Taxonomy" id="1048983"/>
    <lineage>
        <taxon>Bacteria</taxon>
        <taxon>Pseudomonadati</taxon>
        <taxon>Bacteroidota</taxon>
        <taxon>Cytophagia</taxon>
        <taxon>Cytophagales</taxon>
        <taxon>Cytophagaceae</taxon>
        <taxon>Anditalea</taxon>
    </lineage>
</organism>
<dbReference type="InterPro" id="IPR050250">
    <property type="entry name" value="Macrolide_Exporter_MacB"/>
</dbReference>
<dbReference type="Proteomes" id="UP000027821">
    <property type="component" value="Unassembled WGS sequence"/>
</dbReference>
<dbReference type="GO" id="GO:0005886">
    <property type="term" value="C:plasma membrane"/>
    <property type="evidence" value="ECO:0007669"/>
    <property type="project" value="UniProtKB-SubCell"/>
</dbReference>
<feature type="domain" description="ABC3 transporter permease C-terminal" evidence="7">
    <location>
        <begin position="690"/>
        <end position="803"/>
    </location>
</feature>
<protein>
    <recommendedName>
        <fullName evidence="11">ABC transporter permease</fullName>
    </recommendedName>
</protein>
<dbReference type="InterPro" id="IPR003838">
    <property type="entry name" value="ABC3_permease_C"/>
</dbReference>
<feature type="transmembrane region" description="Helical" evidence="6">
    <location>
        <begin position="300"/>
        <end position="321"/>
    </location>
</feature>
<feature type="transmembrane region" description="Helical" evidence="6">
    <location>
        <begin position="396"/>
        <end position="419"/>
    </location>
</feature>
<dbReference type="GO" id="GO:0022857">
    <property type="term" value="F:transmembrane transporter activity"/>
    <property type="evidence" value="ECO:0007669"/>
    <property type="project" value="TreeGrafter"/>
</dbReference>